<accession>A0ABT6RIC2</accession>
<dbReference type="EMBL" id="JASBRG010000007">
    <property type="protein sequence ID" value="MDI3321587.1"/>
    <property type="molecule type" value="Genomic_DNA"/>
</dbReference>
<gene>
    <name evidence="1" type="ORF">QJ048_17455</name>
</gene>
<dbReference type="Proteomes" id="UP001226434">
    <property type="component" value="Unassembled WGS sequence"/>
</dbReference>
<proteinExistence type="predicted"/>
<evidence type="ECO:0000313" key="1">
    <source>
        <dbReference type="EMBL" id="MDI3321587.1"/>
    </source>
</evidence>
<organism evidence="1 2">
    <name type="scientific">Pinibacter soli</name>
    <dbReference type="NCBI Taxonomy" id="3044211"/>
    <lineage>
        <taxon>Bacteria</taxon>
        <taxon>Pseudomonadati</taxon>
        <taxon>Bacteroidota</taxon>
        <taxon>Chitinophagia</taxon>
        <taxon>Chitinophagales</taxon>
        <taxon>Chitinophagaceae</taxon>
        <taxon>Pinibacter</taxon>
    </lineage>
</organism>
<evidence type="ECO:0000313" key="2">
    <source>
        <dbReference type="Proteomes" id="UP001226434"/>
    </source>
</evidence>
<dbReference type="PROSITE" id="PS51257">
    <property type="entry name" value="PROKAR_LIPOPROTEIN"/>
    <property type="match status" value="1"/>
</dbReference>
<dbReference type="InterPro" id="IPR025345">
    <property type="entry name" value="DUF4249"/>
</dbReference>
<dbReference type="RefSeq" id="WP_282335694.1">
    <property type="nucleotide sequence ID" value="NZ_JASBRG010000007.1"/>
</dbReference>
<protein>
    <submittedName>
        <fullName evidence="1">DUF4249 domain-containing protein</fullName>
    </submittedName>
</protein>
<reference evidence="1 2" key="1">
    <citation type="submission" date="2023-05" db="EMBL/GenBank/DDBJ databases">
        <title>Genome sequence of Pinibacter sp. MAH-24.</title>
        <authorList>
            <person name="Huq M.A."/>
        </authorList>
    </citation>
    <scope>NUCLEOTIDE SEQUENCE [LARGE SCALE GENOMIC DNA]</scope>
    <source>
        <strain evidence="1 2">MAH-24</strain>
    </source>
</reference>
<sequence length="269" mass="29412">MKHTQSIISMLLVLAVVVGTTSCEKVIDVKTNNSAPQLVVEGNISNTPGPYTIKLSTSVDYDQTNSFPAVQNAVVKISDNKGNSETLKETAPGSYQTATLKGTVGSTYNLYIKTTDNKEYTASSTMPAVVPLDEIKIQHSTFKSSDEDTLEAVVYFTDPKGLGNNYYFKQYINGVSSKAINITNDKYFDGNSTNFTLFRKDKEYIKKGDSVSVEMRSVDKVNYEYFNSLQTIVDRPDNPAPANPVSSITGGALGYFSAYSVSQKSVIVK</sequence>
<dbReference type="Pfam" id="PF14054">
    <property type="entry name" value="DUF4249"/>
    <property type="match status" value="1"/>
</dbReference>
<comment type="caution">
    <text evidence="1">The sequence shown here is derived from an EMBL/GenBank/DDBJ whole genome shotgun (WGS) entry which is preliminary data.</text>
</comment>
<name>A0ABT6RIC2_9BACT</name>
<keyword evidence="2" id="KW-1185">Reference proteome</keyword>